<keyword evidence="4" id="KW-0472">Membrane</keyword>
<evidence type="ECO:0000313" key="6">
    <source>
        <dbReference type="EMBL" id="GLX69780.1"/>
    </source>
</evidence>
<dbReference type="SUPFAM" id="SSF46894">
    <property type="entry name" value="C-terminal effector domain of the bipartite response regulators"/>
    <property type="match status" value="1"/>
</dbReference>
<keyword evidence="2" id="KW-0238">DNA-binding</keyword>
<dbReference type="InterPro" id="IPR036388">
    <property type="entry name" value="WH-like_DNA-bd_sf"/>
</dbReference>
<gene>
    <name evidence="6" type="ORF">MU1_41260</name>
</gene>
<dbReference type="EMBL" id="BSSQ01000016">
    <property type="protein sequence ID" value="GLX69780.1"/>
    <property type="molecule type" value="Genomic_DNA"/>
</dbReference>
<name>A0ABQ6GH01_9BACL</name>
<keyword evidence="1" id="KW-0805">Transcription regulation</keyword>
<evidence type="ECO:0000256" key="1">
    <source>
        <dbReference type="ARBA" id="ARBA00023015"/>
    </source>
</evidence>
<dbReference type="RefSeq" id="WP_284240560.1">
    <property type="nucleotide sequence ID" value="NZ_BSSQ01000016.1"/>
</dbReference>
<proteinExistence type="predicted"/>
<protein>
    <recommendedName>
        <fullName evidence="5">HTH luxR-type domain-containing protein</fullName>
    </recommendedName>
</protein>
<keyword evidence="7" id="KW-1185">Reference proteome</keyword>
<dbReference type="SMART" id="SM00421">
    <property type="entry name" value="HTH_LUXR"/>
    <property type="match status" value="1"/>
</dbReference>
<dbReference type="PROSITE" id="PS00622">
    <property type="entry name" value="HTH_LUXR_1"/>
    <property type="match status" value="1"/>
</dbReference>
<evidence type="ECO:0000256" key="3">
    <source>
        <dbReference type="ARBA" id="ARBA00023163"/>
    </source>
</evidence>
<evidence type="ECO:0000259" key="5">
    <source>
        <dbReference type="PROSITE" id="PS50043"/>
    </source>
</evidence>
<dbReference type="PROSITE" id="PS50043">
    <property type="entry name" value="HTH_LUXR_2"/>
    <property type="match status" value="1"/>
</dbReference>
<evidence type="ECO:0000256" key="4">
    <source>
        <dbReference type="SAM" id="Phobius"/>
    </source>
</evidence>
<feature type="transmembrane region" description="Helical" evidence="4">
    <location>
        <begin position="112"/>
        <end position="133"/>
    </location>
</feature>
<evidence type="ECO:0000256" key="2">
    <source>
        <dbReference type="ARBA" id="ARBA00023125"/>
    </source>
</evidence>
<feature type="domain" description="HTH luxR-type" evidence="5">
    <location>
        <begin position="161"/>
        <end position="226"/>
    </location>
</feature>
<keyword evidence="4" id="KW-1133">Transmembrane helix</keyword>
<organism evidence="6 7">
    <name type="scientific">Paenibacillus glycanilyticus</name>
    <dbReference type="NCBI Taxonomy" id="126569"/>
    <lineage>
        <taxon>Bacteria</taxon>
        <taxon>Bacillati</taxon>
        <taxon>Bacillota</taxon>
        <taxon>Bacilli</taxon>
        <taxon>Bacillales</taxon>
        <taxon>Paenibacillaceae</taxon>
        <taxon>Paenibacillus</taxon>
    </lineage>
</organism>
<keyword evidence="3" id="KW-0804">Transcription</keyword>
<accession>A0ABQ6GH01</accession>
<keyword evidence="4" id="KW-0812">Transmembrane</keyword>
<dbReference type="SUPFAM" id="SSF55781">
    <property type="entry name" value="GAF domain-like"/>
    <property type="match status" value="1"/>
</dbReference>
<dbReference type="Pfam" id="PF00196">
    <property type="entry name" value="GerE"/>
    <property type="match status" value="1"/>
</dbReference>
<dbReference type="PANTHER" id="PTHR44688:SF16">
    <property type="entry name" value="DNA-BINDING TRANSCRIPTIONAL ACTIVATOR DEVR_DOSR"/>
    <property type="match status" value="1"/>
</dbReference>
<dbReference type="InterPro" id="IPR016032">
    <property type="entry name" value="Sig_transdc_resp-reg_C-effctor"/>
</dbReference>
<sequence>MAGGLDKELAYIQSMDSVNEKLSELLKAFRHHFPCQLVHLFRYSIFDQRIDGIFTCEQGAIKAISHWHDDVRTIPVLYDALQRKQVVCLDGESFQIRLSSKYTLNEPVENMIVLPIVVNNLIIAFMCAINIHFEFNDEMDRYLQGFGEQMKQLLHLKHSPPGPPAFTLSEKELRVMQYIANGFTTKEIAPLLNIAEATVKYFINNVMTKTSSRNRTEAVANLYRSNLLL</sequence>
<evidence type="ECO:0000313" key="7">
    <source>
        <dbReference type="Proteomes" id="UP001157114"/>
    </source>
</evidence>
<dbReference type="Gene3D" id="1.10.10.10">
    <property type="entry name" value="Winged helix-like DNA-binding domain superfamily/Winged helix DNA-binding domain"/>
    <property type="match status" value="1"/>
</dbReference>
<dbReference type="CDD" id="cd06170">
    <property type="entry name" value="LuxR_C_like"/>
    <property type="match status" value="1"/>
</dbReference>
<reference evidence="6 7" key="1">
    <citation type="submission" date="2023-03" db="EMBL/GenBank/DDBJ databases">
        <title>Draft genome sequence of the bacteria which degrade cell wall of Tricholomamatutake.</title>
        <authorList>
            <person name="Konishi Y."/>
            <person name="Fukuta Y."/>
            <person name="Shirasaka N."/>
        </authorList>
    </citation>
    <scope>NUCLEOTIDE SEQUENCE [LARGE SCALE GENOMIC DNA]</scope>
    <source>
        <strain evidence="7">mu1</strain>
    </source>
</reference>
<dbReference type="PRINTS" id="PR00038">
    <property type="entry name" value="HTHLUXR"/>
</dbReference>
<dbReference type="Proteomes" id="UP001157114">
    <property type="component" value="Unassembled WGS sequence"/>
</dbReference>
<dbReference type="PANTHER" id="PTHR44688">
    <property type="entry name" value="DNA-BINDING TRANSCRIPTIONAL ACTIVATOR DEVR_DOSR"/>
    <property type="match status" value="1"/>
</dbReference>
<comment type="caution">
    <text evidence="6">The sequence shown here is derived from an EMBL/GenBank/DDBJ whole genome shotgun (WGS) entry which is preliminary data.</text>
</comment>
<dbReference type="InterPro" id="IPR000792">
    <property type="entry name" value="Tscrpt_reg_LuxR_C"/>
</dbReference>